<evidence type="ECO:0000256" key="2">
    <source>
        <dbReference type="ARBA" id="ARBA00022692"/>
    </source>
</evidence>
<comment type="subcellular location">
    <subcellularLocation>
        <location evidence="5">Cell membrane</location>
        <topology evidence="5">Multi-pass membrane protein</topology>
    </subcellularLocation>
    <subcellularLocation>
        <location evidence="1">Membrane</location>
        <topology evidence="1">Multi-pass membrane protein</topology>
    </subcellularLocation>
</comment>
<dbReference type="RefSeq" id="WP_106159790.1">
    <property type="nucleotide sequence ID" value="NZ_PVTT01000001.1"/>
</dbReference>
<evidence type="ECO:0000313" key="6">
    <source>
        <dbReference type="EMBL" id="PRY95409.1"/>
    </source>
</evidence>
<dbReference type="EMBL" id="PVTT01000001">
    <property type="protein sequence ID" value="PRY95409.1"/>
    <property type="molecule type" value="Genomic_DNA"/>
</dbReference>
<feature type="transmembrane region" description="Helical" evidence="5">
    <location>
        <begin position="135"/>
        <end position="160"/>
    </location>
</feature>
<reference evidence="6 7" key="1">
    <citation type="submission" date="2018-03" db="EMBL/GenBank/DDBJ databases">
        <title>Genomic Encyclopedia of Archaeal and Bacterial Type Strains, Phase II (KMG-II): from individual species to whole genera.</title>
        <authorList>
            <person name="Goeker M."/>
        </authorList>
    </citation>
    <scope>NUCLEOTIDE SEQUENCE [LARGE SCALE GENOMIC DNA]</scope>
    <source>
        <strain evidence="6 7">DSM 29318</strain>
    </source>
</reference>
<feature type="transmembrane region" description="Helical" evidence="5">
    <location>
        <begin position="79"/>
        <end position="97"/>
    </location>
</feature>
<name>A0A2T0X910_9RHOB</name>
<comment type="similarity">
    <text evidence="5">Belongs to the 4-toluene sulfonate uptake permease (TSUP) (TC 2.A.102) family.</text>
</comment>
<comment type="caution">
    <text evidence="6">The sequence shown here is derived from an EMBL/GenBank/DDBJ whole genome shotgun (WGS) entry which is preliminary data.</text>
</comment>
<keyword evidence="3 5" id="KW-1133">Transmembrane helix</keyword>
<keyword evidence="2 5" id="KW-0812">Transmembrane</keyword>
<evidence type="ECO:0000256" key="5">
    <source>
        <dbReference type="RuleBase" id="RU363041"/>
    </source>
</evidence>
<dbReference type="InterPro" id="IPR002781">
    <property type="entry name" value="TM_pro_TauE-like"/>
</dbReference>
<dbReference type="GO" id="GO:0005886">
    <property type="term" value="C:plasma membrane"/>
    <property type="evidence" value="ECO:0007669"/>
    <property type="project" value="UniProtKB-SubCell"/>
</dbReference>
<proteinExistence type="inferred from homology"/>
<dbReference type="Pfam" id="PF01925">
    <property type="entry name" value="TauE"/>
    <property type="match status" value="1"/>
</dbReference>
<dbReference type="Proteomes" id="UP000238801">
    <property type="component" value="Unassembled WGS sequence"/>
</dbReference>
<feature type="transmembrane region" description="Helical" evidence="5">
    <location>
        <begin position="172"/>
        <end position="193"/>
    </location>
</feature>
<organism evidence="6 7">
    <name type="scientific">Hasllibacter halocynthiae</name>
    <dbReference type="NCBI Taxonomy" id="595589"/>
    <lineage>
        <taxon>Bacteria</taxon>
        <taxon>Pseudomonadati</taxon>
        <taxon>Pseudomonadota</taxon>
        <taxon>Alphaproteobacteria</taxon>
        <taxon>Rhodobacterales</taxon>
        <taxon>Roseobacteraceae</taxon>
        <taxon>Hasllibacter</taxon>
    </lineage>
</organism>
<evidence type="ECO:0000256" key="4">
    <source>
        <dbReference type="ARBA" id="ARBA00023136"/>
    </source>
</evidence>
<keyword evidence="4 5" id="KW-0472">Membrane</keyword>
<keyword evidence="5" id="KW-1003">Cell membrane</keyword>
<evidence type="ECO:0000256" key="1">
    <source>
        <dbReference type="ARBA" id="ARBA00004141"/>
    </source>
</evidence>
<feature type="transmembrane region" description="Helical" evidence="5">
    <location>
        <begin position="12"/>
        <end position="38"/>
    </location>
</feature>
<feature type="transmembrane region" description="Helical" evidence="5">
    <location>
        <begin position="102"/>
        <end position="123"/>
    </location>
</feature>
<dbReference type="AlphaFoldDB" id="A0A2T0X910"/>
<gene>
    <name evidence="6" type="ORF">BCF33_1028</name>
</gene>
<feature type="transmembrane region" description="Helical" evidence="5">
    <location>
        <begin position="199"/>
        <end position="219"/>
    </location>
</feature>
<evidence type="ECO:0000256" key="3">
    <source>
        <dbReference type="ARBA" id="ARBA00022989"/>
    </source>
</evidence>
<accession>A0A2T0X910</accession>
<evidence type="ECO:0000313" key="7">
    <source>
        <dbReference type="Proteomes" id="UP000238801"/>
    </source>
</evidence>
<protein>
    <recommendedName>
        <fullName evidence="5">Probable membrane transporter protein</fullName>
    </recommendedName>
</protein>
<feature type="transmembrane region" description="Helical" evidence="5">
    <location>
        <begin position="50"/>
        <end position="67"/>
    </location>
</feature>
<keyword evidence="7" id="KW-1185">Reference proteome</keyword>
<feature type="transmembrane region" description="Helical" evidence="5">
    <location>
        <begin position="226"/>
        <end position="246"/>
    </location>
</feature>
<sequence length="247" mass="24710">MPDLGLLLAPGTGVLLAAGAVSGIGLGIAGFGAALVFLPLAMIHLPPVEAVTVFTIAALGTLATSAPRHAAAADRRTTVSILACGALGMVVGLPILVSAEPYLLRTAVCVLGVATVVALGMGLRYRLPDGRWSRALLGTLAGTSWGAFGMAAPVVALVRLGCRGEPRGTREGVALALPMLNGLMLALLAGGGLLTERAVLLGLLALPVLTAGTLLGQALRRRRADLWQAAALVAAALAAMTGLPALV</sequence>